<keyword evidence="2" id="KW-0812">Transmembrane</keyword>
<protein>
    <submittedName>
        <fullName evidence="3">Uncharacterized protein</fullName>
    </submittedName>
</protein>
<evidence type="ECO:0000313" key="4">
    <source>
        <dbReference type="Proteomes" id="UP000179037"/>
    </source>
</evidence>
<gene>
    <name evidence="3" type="ORF">A3A87_00220</name>
</gene>
<dbReference type="PROSITE" id="PS50297">
    <property type="entry name" value="ANK_REP_REGION"/>
    <property type="match status" value="2"/>
</dbReference>
<dbReference type="InterPro" id="IPR039323">
    <property type="entry name" value="ANKRD_45/46/60"/>
</dbReference>
<comment type="caution">
    <text evidence="3">The sequence shown here is derived from an EMBL/GenBank/DDBJ whole genome shotgun (WGS) entry which is preliminary data.</text>
</comment>
<dbReference type="EMBL" id="MFTC01000035">
    <property type="protein sequence ID" value="OGI51650.1"/>
    <property type="molecule type" value="Genomic_DNA"/>
</dbReference>
<evidence type="ECO:0000256" key="1">
    <source>
        <dbReference type="PROSITE-ProRule" id="PRU00023"/>
    </source>
</evidence>
<name>A0A1F6U2T3_9PROT</name>
<dbReference type="PROSITE" id="PS50088">
    <property type="entry name" value="ANK_REPEAT"/>
    <property type="match status" value="2"/>
</dbReference>
<dbReference type="InterPro" id="IPR002110">
    <property type="entry name" value="Ankyrin_rpt"/>
</dbReference>
<dbReference type="Pfam" id="PF12796">
    <property type="entry name" value="Ank_2"/>
    <property type="match status" value="1"/>
</dbReference>
<dbReference type="Proteomes" id="UP000179037">
    <property type="component" value="Unassembled WGS sequence"/>
</dbReference>
<sequence length="220" mass="23288">MVILKESPRDWGLVAVVVLLSIGANLPAAWTDWISFDRRYLLGGLIAVIAVALVRYLKFTLIVVIVVLAAGANVPADIAKEFGIDPQVSLLGLVAMIVISLSNRLLKLPTGLERSGRSKTAHGAAALFTAILKGRIAVVQSLLSQGVNVNVRTVSGKTPLMAAAYKGYSDIVQMLLDNGADVIPKDGRGDTAEKIAERGGYTRIVDLLKKGGRGTSTKAQ</sequence>
<dbReference type="Gene3D" id="1.25.40.20">
    <property type="entry name" value="Ankyrin repeat-containing domain"/>
    <property type="match status" value="1"/>
</dbReference>
<proteinExistence type="predicted"/>
<evidence type="ECO:0000256" key="2">
    <source>
        <dbReference type="SAM" id="Phobius"/>
    </source>
</evidence>
<dbReference type="SUPFAM" id="SSF48403">
    <property type="entry name" value="Ankyrin repeat"/>
    <property type="match status" value="1"/>
</dbReference>
<feature type="repeat" description="ANK" evidence="1">
    <location>
        <begin position="122"/>
        <end position="154"/>
    </location>
</feature>
<feature type="transmembrane region" description="Helical" evidence="2">
    <location>
        <begin position="42"/>
        <end position="68"/>
    </location>
</feature>
<organism evidence="3 4">
    <name type="scientific">Candidatus Muproteobacteria bacterium RIFCSPLOWO2_01_FULL_60_18</name>
    <dbReference type="NCBI Taxonomy" id="1817768"/>
    <lineage>
        <taxon>Bacteria</taxon>
        <taxon>Pseudomonadati</taxon>
        <taxon>Pseudomonadota</taxon>
        <taxon>Candidatus Muproteobacteria</taxon>
    </lineage>
</organism>
<feature type="transmembrane region" description="Helical" evidence="2">
    <location>
        <begin position="12"/>
        <end position="30"/>
    </location>
</feature>
<dbReference type="PANTHER" id="PTHR22677">
    <property type="entry name" value="ANKYRIN REPEAT DOMAIN-CONTAINING PROTEIN 60"/>
    <property type="match status" value="1"/>
</dbReference>
<dbReference type="AlphaFoldDB" id="A0A1F6U2T3"/>
<keyword evidence="2" id="KW-0472">Membrane</keyword>
<dbReference type="STRING" id="1817768.A3A87_00220"/>
<reference evidence="3 4" key="1">
    <citation type="journal article" date="2016" name="Nat. Commun.">
        <title>Thousands of microbial genomes shed light on interconnected biogeochemical processes in an aquifer system.</title>
        <authorList>
            <person name="Anantharaman K."/>
            <person name="Brown C.T."/>
            <person name="Hug L.A."/>
            <person name="Sharon I."/>
            <person name="Castelle C.J."/>
            <person name="Probst A.J."/>
            <person name="Thomas B.C."/>
            <person name="Singh A."/>
            <person name="Wilkins M.J."/>
            <person name="Karaoz U."/>
            <person name="Brodie E.L."/>
            <person name="Williams K.H."/>
            <person name="Hubbard S.S."/>
            <person name="Banfield J.F."/>
        </authorList>
    </citation>
    <scope>NUCLEOTIDE SEQUENCE [LARGE SCALE GENOMIC DNA]</scope>
</reference>
<dbReference type="InterPro" id="IPR036770">
    <property type="entry name" value="Ankyrin_rpt-contain_sf"/>
</dbReference>
<keyword evidence="2" id="KW-1133">Transmembrane helix</keyword>
<evidence type="ECO:0000313" key="3">
    <source>
        <dbReference type="EMBL" id="OGI51650.1"/>
    </source>
</evidence>
<dbReference type="SMART" id="SM00248">
    <property type="entry name" value="ANK"/>
    <property type="match status" value="2"/>
</dbReference>
<dbReference type="PANTHER" id="PTHR22677:SF4">
    <property type="entry name" value="USHER SYNDROME TYPE-1G PROTEIN-LIKE PROTEIN"/>
    <property type="match status" value="1"/>
</dbReference>
<keyword evidence="1" id="KW-0040">ANK repeat</keyword>
<feature type="repeat" description="ANK" evidence="1">
    <location>
        <begin position="155"/>
        <end position="187"/>
    </location>
</feature>
<accession>A0A1F6U2T3</accession>